<feature type="region of interest" description="Disordered" evidence="10">
    <location>
        <begin position="253"/>
        <end position="344"/>
    </location>
</feature>
<dbReference type="EMBL" id="CP034458">
    <property type="protein sequence ID" value="QBM88504.1"/>
    <property type="molecule type" value="Genomic_DNA"/>
</dbReference>
<evidence type="ECO:0000256" key="8">
    <source>
        <dbReference type="ARBA" id="ARBA00025615"/>
    </source>
</evidence>
<dbReference type="STRING" id="2163413.A0A4P6XRU1"/>
<evidence type="ECO:0000313" key="13">
    <source>
        <dbReference type="Proteomes" id="UP000292447"/>
    </source>
</evidence>
<dbReference type="InterPro" id="IPR013103">
    <property type="entry name" value="RVT_2"/>
</dbReference>
<dbReference type="CDD" id="cd09272">
    <property type="entry name" value="RNase_HI_RT_Ty1"/>
    <property type="match status" value="1"/>
</dbReference>
<gene>
    <name evidence="12" type="primary">MPUL0C04730</name>
    <name evidence="12" type="ORF">METSCH_C04730</name>
</gene>
<dbReference type="GO" id="GO:0005737">
    <property type="term" value="C:cytoplasm"/>
    <property type="evidence" value="ECO:0007669"/>
    <property type="project" value="UniProtKB-SubCell"/>
</dbReference>
<evidence type="ECO:0000256" key="9">
    <source>
        <dbReference type="SAM" id="Coils"/>
    </source>
</evidence>
<evidence type="ECO:0000256" key="1">
    <source>
        <dbReference type="ARBA" id="ARBA00000077"/>
    </source>
</evidence>
<dbReference type="Pfam" id="PF00665">
    <property type="entry name" value="rve"/>
    <property type="match status" value="1"/>
</dbReference>
<evidence type="ECO:0000256" key="7">
    <source>
        <dbReference type="ARBA" id="ARBA00025590"/>
    </source>
</evidence>
<evidence type="ECO:0000256" key="5">
    <source>
        <dbReference type="ARBA" id="ARBA00022884"/>
    </source>
</evidence>
<dbReference type="GO" id="GO:0015074">
    <property type="term" value="P:DNA integration"/>
    <property type="evidence" value="ECO:0007669"/>
    <property type="project" value="InterPro"/>
</dbReference>
<keyword evidence="5" id="KW-0694">RNA-binding</keyword>
<feature type="domain" description="Integrase catalytic" evidence="11">
    <location>
        <begin position="605"/>
        <end position="774"/>
    </location>
</feature>
<keyword evidence="6" id="KW-0539">Nucleus</keyword>
<dbReference type="GO" id="GO:0005634">
    <property type="term" value="C:nucleus"/>
    <property type="evidence" value="ECO:0007669"/>
    <property type="project" value="UniProtKB-SubCell"/>
</dbReference>
<name>A0A4P6XRU1_9ASCO</name>
<feature type="region of interest" description="Disordered" evidence="10">
    <location>
        <begin position="498"/>
        <end position="519"/>
    </location>
</feature>
<reference evidence="13" key="1">
    <citation type="submission" date="2019-03" db="EMBL/GenBank/DDBJ databases">
        <title>Snf2 controls pulcherriminic acid biosynthesis and connects pigmentation and antifungal activity of the yeast Metschnikowia pulcherrima.</title>
        <authorList>
            <person name="Gore-Lloyd D."/>
            <person name="Sumann I."/>
            <person name="Brachmann A.O."/>
            <person name="Schneeberger K."/>
            <person name="Ortiz-Merino R.A."/>
            <person name="Moreno-Beltran M."/>
            <person name="Schlaefli M."/>
            <person name="Kirner P."/>
            <person name="Santos Kron A."/>
            <person name="Wolfe K.H."/>
            <person name="Piel J."/>
            <person name="Ahrens C.H."/>
            <person name="Henk D."/>
            <person name="Freimoser F.M."/>
        </authorList>
    </citation>
    <scope>NUCLEOTIDE SEQUENCE [LARGE SCALE GENOMIC DNA]</scope>
    <source>
        <strain evidence="13">APC 1.2</strain>
    </source>
</reference>
<evidence type="ECO:0000256" key="4">
    <source>
        <dbReference type="ARBA" id="ARBA00022490"/>
    </source>
</evidence>
<protein>
    <submittedName>
        <fullName evidence="12">Integrase core domain-containing protein</fullName>
    </submittedName>
</protein>
<dbReference type="InterPro" id="IPR036397">
    <property type="entry name" value="RNaseH_sf"/>
</dbReference>
<feature type="compositionally biased region" description="Basic and acidic residues" evidence="10">
    <location>
        <begin position="941"/>
        <end position="955"/>
    </location>
</feature>
<feature type="region of interest" description="Disordered" evidence="10">
    <location>
        <begin position="914"/>
        <end position="958"/>
    </location>
</feature>
<accession>A0A4P6XRU1</accession>
<organism evidence="12 13">
    <name type="scientific">Metschnikowia aff. pulcherrima</name>
    <dbReference type="NCBI Taxonomy" id="2163413"/>
    <lineage>
        <taxon>Eukaryota</taxon>
        <taxon>Fungi</taxon>
        <taxon>Dikarya</taxon>
        <taxon>Ascomycota</taxon>
        <taxon>Saccharomycotina</taxon>
        <taxon>Pichiomycetes</taxon>
        <taxon>Metschnikowiaceae</taxon>
        <taxon>Metschnikowia</taxon>
    </lineage>
</organism>
<dbReference type="PROSITE" id="PS50994">
    <property type="entry name" value="INTEGRASE"/>
    <property type="match status" value="1"/>
</dbReference>
<evidence type="ECO:0000259" key="11">
    <source>
        <dbReference type="PROSITE" id="PS50994"/>
    </source>
</evidence>
<keyword evidence="13" id="KW-1185">Reference proteome</keyword>
<dbReference type="SUPFAM" id="SSF53098">
    <property type="entry name" value="Ribonuclease H-like"/>
    <property type="match status" value="1"/>
</dbReference>
<evidence type="ECO:0000313" key="12">
    <source>
        <dbReference type="EMBL" id="QBM88504.1"/>
    </source>
</evidence>
<feature type="compositionally biased region" description="Basic and acidic residues" evidence="10">
    <location>
        <begin position="294"/>
        <end position="303"/>
    </location>
</feature>
<sequence length="1674" mass="189748">MSETTEPATIKDLVERFRKFSFRLETYPIKRGGNFVYQFDAAEIAPQQVIEPFNFAEKVPFRLERDKLSLFPEFYSLFKRSFSNQAHVNEAYCRLSPEEFRSLFTGTKKDVSASINRVERNFATQFQRCLSAELQRDLPMTYTREIVETEFVDSIDDGVDRRSVGARFSELLPKARKGEVAPFVEHLMAFEFSEDQIWWAVSVAFGEYAKTDTQIRTFNRKMSYWSSYKNAALVRRVQDFVSDLKDASIVEVTSASKPTDKKRKRNASHPKGSGGDTDEDTHPSQPRAKRQRFSRKERQEYKKRMQQQAESKETQKKNANTSGKLDKRDVPRKGTGSLQRVDTPPTMNLPVDFYSRVRFKWDGGSAIHVVSDKSLLSNFDPDAKCISEPAFVGDVYLQGAGEMKIRLKDGTVVLLKEVFYSDQLRENILSSVAYNSFFTGVVGNKLIRLDTGAEIGYLQNGTPQVDVEVLDFDYPIDEASLTKQPKLPAMMLGRLNEPTQSLSAEEVNDEDEESEDDREFLEGNDEFAVIAKRLTNQGNSLLRKPSDKSLEWHAKLGHPGKKLFEHFKSGLELTGVHHVPMSQCDTCLFSKAKRVTPKVLQDLDPVSRPFEILHTDLSGPFTRPIGWDNSLYFLTVVDRFSRVLHVSPIRYKNAGTTELLKYIRETYTASGSKSYPRQLRSDNGGEFLNDNVENFLNDHGIQNRLTQSYSSYQNGMAERRNQSLQEKARCLLLYSSVPLVFWPEAIRLAAVLLNWTPTRALGWKAPMDVWYGEQRKRPTFHTFGCLVHAHIPEDLQVTVWEGRSVKGAYLGPGVQREGHRIVSFDPPLVFESAQVRFVEDRFYFKEFDYDVLKLKYHNRVPLGLLPGIKRPHGTKKVSDKQAVAELMQVKEFFGTLTETDRALMLRKRSGVALEESVSRTQKRSKVSPPQVDSQENSLTSREARNETIDNNRIGDKQGSVQAELPITAGVREVDASTTLLARIPSPTPSSVGEILSSQNTDERVTLAQTDNRAEEDALFDKGKDAESPLGSPVPLPAVGESFQRTYPKKRMTRSERKAHLKRMTPPRKKLVLLSRGRNDTEVRNPKPTRLVSFKDSLTGKMEYAVCVSSGPQNYARENKDKLHQELDDADKEAENELRRKNVSLSVGFAAQLFSLQRTDFSETIPETWSEAKLSPQSTEWVNACDEEMEAHLINGTFTLVQRTKDMKPIGCRWVFTKKDGGVFKARLVAKGFTQVPGKDYGETYSPVIKLTSMRLLVAIASRYGMDMHHCDVKTAFLNGVLKEELYMIQPPGYSETLPGSKKKSEFVYKLNKSLYGLKQAPQVWNETINKVLKTKGFVPCINEPCLFMKGSSRSLVLLGLYVDDIFIASCDMEQIVETKKSLSDAFRTKDLGRVKKFLGINFDVQSTYTKIHLSDYINSLLRDYGFESVGRYTTPATQDNLDVEQSDGEDECDESEYRSLVGKLLYAANTVRFDIGFAVLKLSRYLINPKYKHLVAAQRVLRYLKGTVDAGLVYSRGDPVDLLCFSDAGCNLNTEPGSRSRTGSIICYGGSPIGWKSKLQTMVSLSTVNAELLALCYTVAESVWVVNLLDEIGLPHKCMVLCDNEGAMKTVRNPALLEGTKHIRKRAHFIQQYLNWKVIDLSYVNTKDNIADILTKALSRPEFVRLRLKGNLRD</sequence>
<feature type="region of interest" description="Disordered" evidence="10">
    <location>
        <begin position="981"/>
        <end position="1002"/>
    </location>
</feature>
<dbReference type="Gene3D" id="3.30.420.10">
    <property type="entry name" value="Ribonuclease H-like superfamily/Ribonuclease H"/>
    <property type="match status" value="1"/>
</dbReference>
<evidence type="ECO:0000256" key="10">
    <source>
        <dbReference type="SAM" id="MobiDB-lite"/>
    </source>
</evidence>
<keyword evidence="9" id="KW-0175">Coiled coil</keyword>
<evidence type="ECO:0000256" key="3">
    <source>
        <dbReference type="ARBA" id="ARBA00004496"/>
    </source>
</evidence>
<dbReference type="Pfam" id="PF07727">
    <property type="entry name" value="RVT_2"/>
    <property type="match status" value="1"/>
</dbReference>
<dbReference type="PANTHER" id="PTHR11439">
    <property type="entry name" value="GAG-POL-RELATED RETROTRANSPOSON"/>
    <property type="match status" value="1"/>
</dbReference>
<dbReference type="InterPro" id="IPR043502">
    <property type="entry name" value="DNA/RNA_pol_sf"/>
</dbReference>
<dbReference type="SUPFAM" id="SSF56672">
    <property type="entry name" value="DNA/RNA polymerases"/>
    <property type="match status" value="1"/>
</dbReference>
<dbReference type="Proteomes" id="UP000292447">
    <property type="component" value="Chromosome III"/>
</dbReference>
<evidence type="ECO:0000256" key="2">
    <source>
        <dbReference type="ARBA" id="ARBA00004123"/>
    </source>
</evidence>
<comment type="subcellular location">
    <subcellularLocation>
        <location evidence="3">Cytoplasm</location>
    </subcellularLocation>
    <subcellularLocation>
        <location evidence="2">Nucleus</location>
    </subcellularLocation>
</comment>
<evidence type="ECO:0000256" key="6">
    <source>
        <dbReference type="ARBA" id="ARBA00023242"/>
    </source>
</evidence>
<comment type="catalytic activity">
    <reaction evidence="1">
        <text>Endonucleolytic cleavage to 5'-phosphomonoester.</text>
        <dbReference type="EC" id="3.1.26.4"/>
    </reaction>
</comment>
<comment type="function">
    <text evidence="7">Reverse transcriptase/ribonuclease H (RT) is a multifunctional enzyme that catalyzes the conversion of the retro-elements RNA genome into dsDNA within the VLP. The enzyme displays a DNA polymerase activity that can copy either DNA or RNA templates, and a ribonuclease H (RNase H) activity that cleaves the RNA strand of RNA-DNA heteroduplexes during plus-strand synthesis and hydrolyzes RNA primers. The conversion leads to a linear dsDNA copy of the retrotransposon that includes long terminal repeats (LTRs) at both ends.</text>
</comment>
<keyword evidence="4" id="KW-0963">Cytoplasm</keyword>
<dbReference type="InterPro" id="IPR001584">
    <property type="entry name" value="Integrase_cat-core"/>
</dbReference>
<dbReference type="GO" id="GO:0004523">
    <property type="term" value="F:RNA-DNA hybrid ribonuclease activity"/>
    <property type="evidence" value="ECO:0007669"/>
    <property type="project" value="UniProtKB-EC"/>
</dbReference>
<dbReference type="PANTHER" id="PTHR11439:SF463">
    <property type="entry name" value="REVERSE TRANSCRIPTASE TY1_COPIA-TYPE DOMAIN-CONTAINING PROTEIN"/>
    <property type="match status" value="1"/>
</dbReference>
<comment type="function">
    <text evidence="8">Integrase (IN) targets the VLP to the nucleus, where a subparticle preintegration complex (PIC) containing at least integrase and the newly synthesized dsDNA copy of the retrotransposon must transit the nuclear membrane. Once in the nucleus, integrase performs the integration of the dsDNA into the host genome.</text>
</comment>
<proteinExistence type="predicted"/>
<feature type="coiled-coil region" evidence="9">
    <location>
        <begin position="1112"/>
        <end position="1139"/>
    </location>
</feature>
<feature type="compositionally biased region" description="Acidic residues" evidence="10">
    <location>
        <begin position="506"/>
        <end position="519"/>
    </location>
</feature>
<dbReference type="GO" id="GO:0003723">
    <property type="term" value="F:RNA binding"/>
    <property type="evidence" value="ECO:0007669"/>
    <property type="project" value="UniProtKB-KW"/>
</dbReference>
<feature type="compositionally biased region" description="Polar residues" evidence="10">
    <location>
        <begin position="930"/>
        <end position="940"/>
    </location>
</feature>
<dbReference type="InterPro" id="IPR012337">
    <property type="entry name" value="RNaseH-like_sf"/>
</dbReference>